<proteinExistence type="predicted"/>
<protein>
    <submittedName>
        <fullName evidence="1">Uncharacterized protein</fullName>
    </submittedName>
</protein>
<name>A0ABU9M0E0_9BACT</name>
<accession>A0ABU9M0E0</accession>
<comment type="caution">
    <text evidence="1">The sequence shown here is derived from an EMBL/GenBank/DDBJ whole genome shotgun (WGS) entry which is preliminary data.</text>
</comment>
<dbReference type="RefSeq" id="WP_342300304.1">
    <property type="nucleotide sequence ID" value="NZ_JBCEVZ010000056.1"/>
</dbReference>
<dbReference type="EMBL" id="JBCEVZ010000056">
    <property type="protein sequence ID" value="MEL5996086.1"/>
    <property type="molecule type" value="Genomic_DNA"/>
</dbReference>
<evidence type="ECO:0000313" key="2">
    <source>
        <dbReference type="Proteomes" id="UP001479606"/>
    </source>
</evidence>
<keyword evidence="2" id="KW-1185">Reference proteome</keyword>
<dbReference type="Proteomes" id="UP001479606">
    <property type="component" value="Unassembled WGS sequence"/>
</dbReference>
<organism evidence="1 2">
    <name type="scientific">Hymenobacter segetis</name>
    <dbReference type="NCBI Taxonomy" id="2025509"/>
    <lineage>
        <taxon>Bacteria</taxon>
        <taxon>Pseudomonadati</taxon>
        <taxon>Bacteroidota</taxon>
        <taxon>Cytophagia</taxon>
        <taxon>Cytophagales</taxon>
        <taxon>Hymenobacteraceae</taxon>
        <taxon>Hymenobacter</taxon>
    </lineage>
</organism>
<evidence type="ECO:0000313" key="1">
    <source>
        <dbReference type="EMBL" id="MEL5996086.1"/>
    </source>
</evidence>
<gene>
    <name evidence="1" type="ORF">AAFH49_17855</name>
</gene>
<reference evidence="1 2" key="1">
    <citation type="journal article" date="2018" name="Arch. Microbiol.">
        <title>Hymenobacter segetis sp. nov., isolated from soil.</title>
        <authorList>
            <person name="Ten L.N."/>
            <person name="Lim S.J."/>
            <person name="Kim B.O."/>
            <person name="Kang I.K."/>
            <person name="Jung H.Y."/>
        </authorList>
    </citation>
    <scope>NUCLEOTIDE SEQUENCE [LARGE SCALE GENOMIC DNA]</scope>
    <source>
        <strain evidence="1 2">S7-3-11</strain>
    </source>
</reference>
<sequence>MVVLAVFVTWVSMAYTLAAHVLISYSCLIQAAKAFSVFAAQAKKQRKKTGLIEKKTDIICQFPNTRLKSYPLYGKVDKLIPVPNTNVTGKKWGA</sequence>